<keyword evidence="3" id="KW-1003">Cell membrane</keyword>
<keyword evidence="2" id="KW-0813">Transport</keyword>
<feature type="transmembrane region" description="Helical" evidence="8">
    <location>
        <begin position="337"/>
        <end position="362"/>
    </location>
</feature>
<dbReference type="PANTHER" id="PTHR43528:SF8">
    <property type="entry name" value="BLR0239 PROTEIN"/>
    <property type="match status" value="1"/>
</dbReference>
<reference evidence="11" key="1">
    <citation type="journal article" date="2019" name="Int. J. Syst. Evol. Microbiol.">
        <title>The Global Catalogue of Microorganisms (GCM) 10K type strain sequencing project: providing services to taxonomists for standard genome sequencing and annotation.</title>
        <authorList>
            <consortium name="The Broad Institute Genomics Platform"/>
            <consortium name="The Broad Institute Genome Sequencing Center for Infectious Disease"/>
            <person name="Wu L."/>
            <person name="Ma J."/>
        </authorList>
    </citation>
    <scope>NUCLEOTIDE SEQUENCE [LARGE SCALE GENOMIC DNA]</scope>
    <source>
        <strain evidence="11">JCM 16961</strain>
    </source>
</reference>
<organism evidence="10 11">
    <name type="scientific">Zhihengliuella alba</name>
    <dbReference type="NCBI Taxonomy" id="547018"/>
    <lineage>
        <taxon>Bacteria</taxon>
        <taxon>Bacillati</taxon>
        <taxon>Actinomycetota</taxon>
        <taxon>Actinomycetes</taxon>
        <taxon>Micrococcales</taxon>
        <taxon>Micrococcaceae</taxon>
        <taxon>Zhihengliuella</taxon>
    </lineage>
</organism>
<dbReference type="InterPro" id="IPR020846">
    <property type="entry name" value="MFS_dom"/>
</dbReference>
<comment type="subcellular location">
    <subcellularLocation>
        <location evidence="1">Cell membrane</location>
        <topology evidence="1">Multi-pass membrane protein</topology>
    </subcellularLocation>
</comment>
<feature type="transmembrane region" description="Helical" evidence="8">
    <location>
        <begin position="277"/>
        <end position="297"/>
    </location>
</feature>
<keyword evidence="11" id="KW-1185">Reference proteome</keyword>
<evidence type="ECO:0000256" key="5">
    <source>
        <dbReference type="ARBA" id="ARBA00022847"/>
    </source>
</evidence>
<dbReference type="Gene3D" id="1.20.1250.20">
    <property type="entry name" value="MFS general substrate transporter like domains"/>
    <property type="match status" value="2"/>
</dbReference>
<evidence type="ECO:0000313" key="10">
    <source>
        <dbReference type="EMBL" id="GAA3705842.1"/>
    </source>
</evidence>
<gene>
    <name evidence="10" type="ORF">GCM10022377_19540</name>
</gene>
<protein>
    <submittedName>
        <fullName evidence="10">MFS transporter</fullName>
    </submittedName>
</protein>
<keyword evidence="7 8" id="KW-0472">Membrane</keyword>
<feature type="domain" description="Major facilitator superfamily (MFS) profile" evidence="9">
    <location>
        <begin position="20"/>
        <end position="428"/>
    </location>
</feature>
<evidence type="ECO:0000256" key="1">
    <source>
        <dbReference type="ARBA" id="ARBA00004651"/>
    </source>
</evidence>
<name>A0ABP7DKW5_9MICC</name>
<comment type="caution">
    <text evidence="10">The sequence shown here is derived from an EMBL/GenBank/DDBJ whole genome shotgun (WGS) entry which is preliminary data.</text>
</comment>
<evidence type="ECO:0000313" key="11">
    <source>
        <dbReference type="Proteomes" id="UP001501536"/>
    </source>
</evidence>
<feature type="transmembrane region" description="Helical" evidence="8">
    <location>
        <begin position="32"/>
        <end position="50"/>
    </location>
</feature>
<dbReference type="RefSeq" id="WP_344883702.1">
    <property type="nucleotide sequence ID" value="NZ_BAABCJ010000005.1"/>
</dbReference>
<evidence type="ECO:0000256" key="7">
    <source>
        <dbReference type="ARBA" id="ARBA00023136"/>
    </source>
</evidence>
<dbReference type="PANTHER" id="PTHR43528">
    <property type="entry name" value="ALPHA-KETOGLUTARATE PERMEASE"/>
    <property type="match status" value="1"/>
</dbReference>
<proteinExistence type="predicted"/>
<evidence type="ECO:0000256" key="8">
    <source>
        <dbReference type="SAM" id="Phobius"/>
    </source>
</evidence>
<dbReference type="InterPro" id="IPR036259">
    <property type="entry name" value="MFS_trans_sf"/>
</dbReference>
<feature type="transmembrane region" description="Helical" evidence="8">
    <location>
        <begin position="309"/>
        <end position="331"/>
    </location>
</feature>
<feature type="transmembrane region" description="Helical" evidence="8">
    <location>
        <begin position="95"/>
        <end position="113"/>
    </location>
</feature>
<feature type="transmembrane region" description="Helical" evidence="8">
    <location>
        <begin position="119"/>
        <end position="137"/>
    </location>
</feature>
<dbReference type="Proteomes" id="UP001501536">
    <property type="component" value="Unassembled WGS sequence"/>
</dbReference>
<evidence type="ECO:0000256" key="2">
    <source>
        <dbReference type="ARBA" id="ARBA00022448"/>
    </source>
</evidence>
<keyword evidence="6 8" id="KW-1133">Transmembrane helix</keyword>
<accession>A0ABP7DKW5</accession>
<dbReference type="EMBL" id="BAABCJ010000005">
    <property type="protein sequence ID" value="GAA3705842.1"/>
    <property type="molecule type" value="Genomic_DNA"/>
</dbReference>
<evidence type="ECO:0000256" key="6">
    <source>
        <dbReference type="ARBA" id="ARBA00022989"/>
    </source>
</evidence>
<feature type="transmembrane region" description="Helical" evidence="8">
    <location>
        <begin position="158"/>
        <end position="182"/>
    </location>
</feature>
<feature type="transmembrane region" description="Helical" evidence="8">
    <location>
        <begin position="194"/>
        <end position="213"/>
    </location>
</feature>
<feature type="transmembrane region" description="Helical" evidence="8">
    <location>
        <begin position="244"/>
        <end position="265"/>
    </location>
</feature>
<feature type="transmembrane region" description="Helical" evidence="8">
    <location>
        <begin position="374"/>
        <end position="394"/>
    </location>
</feature>
<dbReference type="Pfam" id="PF07690">
    <property type="entry name" value="MFS_1"/>
    <property type="match status" value="1"/>
</dbReference>
<dbReference type="InterPro" id="IPR011701">
    <property type="entry name" value="MFS"/>
</dbReference>
<keyword evidence="4 8" id="KW-0812">Transmembrane</keyword>
<feature type="transmembrane region" description="Helical" evidence="8">
    <location>
        <begin position="406"/>
        <end position="422"/>
    </location>
</feature>
<evidence type="ECO:0000259" key="9">
    <source>
        <dbReference type="PROSITE" id="PS50850"/>
    </source>
</evidence>
<dbReference type="PROSITE" id="PS50850">
    <property type="entry name" value="MFS"/>
    <property type="match status" value="1"/>
</dbReference>
<dbReference type="SUPFAM" id="SSF103473">
    <property type="entry name" value="MFS general substrate transporter"/>
    <property type="match status" value="1"/>
</dbReference>
<dbReference type="InterPro" id="IPR051084">
    <property type="entry name" value="H+-coupled_symporters"/>
</dbReference>
<evidence type="ECO:0000256" key="3">
    <source>
        <dbReference type="ARBA" id="ARBA00022475"/>
    </source>
</evidence>
<sequence>MTTTAPLDVTPERLRTAKKAVISSSIGAALEWFDFTVYAAFAVVIAANFFPSEGEGAHVIGLMQTFAAFALSYLIRPIGAMILGSYADRKGRRNALTLTMLLMMVATLIMALAPTYDQVGVWAAAAILLSRLVQGFSAGGEFGTATTFLIESAPHRKAFYASWQIAAQGASLLLSSAFGYALYTWMSEEDLYAWGWRIPFFFGLLVGPVGLYIRARMSETEEFVNTVREKTPLRAVLTRHPGRTLAGIGVIGVATISVYMIFYMPTFAIEHLDVPATAGYLGGLVAGIVMLVGSPFVGALADRVGAGRVMTVAAVAALVLAWPLFAFLVAFPGVGTLVAVIVVLGIVMTFYFAPLPALLSALFPAAIRGSGLSVSYNVGVTLFGGIAPLVLTWLLDATGVLETPGYYYLVIAVVSLVGLHFVRTRYRD</sequence>
<evidence type="ECO:0000256" key="4">
    <source>
        <dbReference type="ARBA" id="ARBA00022692"/>
    </source>
</evidence>
<keyword evidence="5" id="KW-0769">Symport</keyword>